<evidence type="ECO:0000313" key="2">
    <source>
        <dbReference type="EMBL" id="MDG4476457.1"/>
    </source>
</evidence>
<dbReference type="PROSITE" id="PS00409">
    <property type="entry name" value="PROKAR_NTER_METHYL"/>
    <property type="match status" value="1"/>
</dbReference>
<dbReference type="Pfam" id="PF07963">
    <property type="entry name" value="N_methyl"/>
    <property type="match status" value="1"/>
</dbReference>
<feature type="transmembrane region" description="Helical" evidence="1">
    <location>
        <begin position="17"/>
        <end position="40"/>
    </location>
</feature>
<keyword evidence="3" id="KW-1185">Reference proteome</keyword>
<keyword evidence="1" id="KW-0472">Membrane</keyword>
<accession>A0A9X4MH08</accession>
<gene>
    <name evidence="2" type="ORF">OLX77_09855</name>
</gene>
<keyword evidence="1" id="KW-0812">Transmembrane</keyword>
<dbReference type="Gene3D" id="3.30.700.10">
    <property type="entry name" value="Glycoprotein, Type 4 Pilin"/>
    <property type="match status" value="1"/>
</dbReference>
<organism evidence="2 3">
    <name type="scientific">Thiovibrio frasassiensis</name>
    <dbReference type="NCBI Taxonomy" id="2984131"/>
    <lineage>
        <taxon>Bacteria</taxon>
        <taxon>Pseudomonadati</taxon>
        <taxon>Thermodesulfobacteriota</taxon>
        <taxon>Desulfobulbia</taxon>
        <taxon>Desulfobulbales</taxon>
        <taxon>Thiovibrionaceae</taxon>
        <taxon>Thiovibrio</taxon>
    </lineage>
</organism>
<proteinExistence type="predicted"/>
<dbReference type="Proteomes" id="UP001154240">
    <property type="component" value="Unassembled WGS sequence"/>
</dbReference>
<reference evidence="2" key="2">
    <citation type="submission" date="2022-10" db="EMBL/GenBank/DDBJ databases">
        <authorList>
            <person name="Aronson H.S."/>
        </authorList>
    </citation>
    <scope>NUCLEOTIDE SEQUENCE</scope>
    <source>
        <strain evidence="2">RS19-109</strain>
    </source>
</reference>
<keyword evidence="1" id="KW-1133">Transmembrane helix</keyword>
<reference evidence="2" key="1">
    <citation type="journal article" date="2022" name="bioRxiv">
        <title>Thiovibrio frasassiensisgen. nov., sp. nov., an autotrophic, elemental sulfur disproportionating bacterium isolated from sulfidic karst sediment, and proposal of Thiovibrionaceae fam. nov.</title>
        <authorList>
            <person name="Aronson H."/>
            <person name="Thomas C."/>
            <person name="Bhattacharyya M."/>
            <person name="Eckstein S."/>
            <person name="Jensen S."/>
            <person name="Barco R."/>
            <person name="Macalady J."/>
            <person name="Amend J."/>
        </authorList>
    </citation>
    <scope>NUCLEOTIDE SEQUENCE</scope>
    <source>
        <strain evidence="2">RS19-109</strain>
    </source>
</reference>
<dbReference type="EMBL" id="JAPHEH010000001">
    <property type="protein sequence ID" value="MDG4476457.1"/>
    <property type="molecule type" value="Genomic_DNA"/>
</dbReference>
<dbReference type="InterPro" id="IPR012902">
    <property type="entry name" value="N_methyl_site"/>
</dbReference>
<dbReference type="SUPFAM" id="SSF54523">
    <property type="entry name" value="Pili subunits"/>
    <property type="match status" value="1"/>
</dbReference>
<dbReference type="NCBIfam" id="TIGR02532">
    <property type="entry name" value="IV_pilin_GFxxxE"/>
    <property type="match status" value="1"/>
</dbReference>
<evidence type="ECO:0000313" key="3">
    <source>
        <dbReference type="Proteomes" id="UP001154240"/>
    </source>
</evidence>
<evidence type="ECO:0000256" key="1">
    <source>
        <dbReference type="SAM" id="Phobius"/>
    </source>
</evidence>
<dbReference type="AlphaFoldDB" id="A0A9X4MH08"/>
<sequence length="205" mass="22177">MEAEIFTKKTSHHSRGFTLIEIVITIVILGTVAGILVPFFSAITHSPDPVIRERAISLGQAMMDEIMAKRWDENSPMGGGPICTGESPNQVTRPTLIDACVTTATPTANLGPNETIPEIRINFDDVDDYNGIDETDNFTDQNGAASNLPGYRRQVAVRYIASTTNTIDQTTDNAGGNTTDTKLVVVTITSPLSEIFRFVAVSCNI</sequence>
<dbReference type="RefSeq" id="WP_307633425.1">
    <property type="nucleotide sequence ID" value="NZ_JAPHEH010000001.1"/>
</dbReference>
<dbReference type="InterPro" id="IPR045584">
    <property type="entry name" value="Pilin-like"/>
</dbReference>
<protein>
    <submittedName>
        <fullName evidence="2">Type II secretion system GspH family protein</fullName>
    </submittedName>
</protein>
<name>A0A9X4MH08_9BACT</name>
<comment type="caution">
    <text evidence="2">The sequence shown here is derived from an EMBL/GenBank/DDBJ whole genome shotgun (WGS) entry which is preliminary data.</text>
</comment>